<dbReference type="InterPro" id="IPR012334">
    <property type="entry name" value="Pectin_lyas_fold"/>
</dbReference>
<dbReference type="STRING" id="504798.SAMN05421871_110200"/>
<keyword evidence="5" id="KW-1185">Reference proteome</keyword>
<evidence type="ECO:0000313" key="4">
    <source>
        <dbReference type="EMBL" id="SDP57563.1"/>
    </source>
</evidence>
<dbReference type="Proteomes" id="UP000199651">
    <property type="component" value="Unassembled WGS sequence"/>
</dbReference>
<dbReference type="InterPro" id="IPR008979">
    <property type="entry name" value="Galactose-bd-like_sf"/>
</dbReference>
<dbReference type="SUPFAM" id="SSF49785">
    <property type="entry name" value="Galactose-binding domain-like"/>
    <property type="match status" value="1"/>
</dbReference>
<dbReference type="OrthoDB" id="2479530at2"/>
<evidence type="ECO:0000313" key="5">
    <source>
        <dbReference type="Proteomes" id="UP000199651"/>
    </source>
</evidence>
<feature type="chain" id="PRO_5011644461" evidence="2">
    <location>
        <begin position="25"/>
        <end position="654"/>
    </location>
</feature>
<dbReference type="Gene3D" id="2.160.20.10">
    <property type="entry name" value="Single-stranded right-handed beta-helix, Pectin lyase-like"/>
    <property type="match status" value="1"/>
</dbReference>
<keyword evidence="2" id="KW-0732">Signal</keyword>
<feature type="signal peptide" evidence="2">
    <location>
        <begin position="1"/>
        <end position="24"/>
    </location>
</feature>
<dbReference type="EMBL" id="FNJB01000010">
    <property type="protein sequence ID" value="SDP57563.1"/>
    <property type="molecule type" value="Genomic_DNA"/>
</dbReference>
<evidence type="ECO:0000256" key="1">
    <source>
        <dbReference type="SAM" id="MobiDB-lite"/>
    </source>
</evidence>
<dbReference type="SUPFAM" id="SSF51126">
    <property type="entry name" value="Pectin lyase-like"/>
    <property type="match status" value="1"/>
</dbReference>
<gene>
    <name evidence="4" type="ORF">SAMN05192558_110200</name>
</gene>
<feature type="region of interest" description="Disordered" evidence="1">
    <location>
        <begin position="38"/>
        <end position="57"/>
    </location>
</feature>
<dbReference type="RefSeq" id="WP_091381118.1">
    <property type="nucleotide sequence ID" value="NZ_FNDV01000010.1"/>
</dbReference>
<dbReference type="InterPro" id="IPR000421">
    <property type="entry name" value="FA58C"/>
</dbReference>
<dbReference type="Pfam" id="PF00754">
    <property type="entry name" value="F5_F8_type_C"/>
    <property type="match status" value="1"/>
</dbReference>
<dbReference type="PROSITE" id="PS50022">
    <property type="entry name" value="FA58C_3"/>
    <property type="match status" value="1"/>
</dbReference>
<reference evidence="5" key="1">
    <citation type="submission" date="2016-10" db="EMBL/GenBank/DDBJ databases">
        <authorList>
            <person name="Varghese N."/>
            <person name="Submissions S."/>
        </authorList>
    </citation>
    <scope>NUCLEOTIDE SEQUENCE [LARGE SCALE GENOMIC DNA]</scope>
    <source>
        <strain evidence="5">IBRC-M 10655</strain>
    </source>
</reference>
<organism evidence="4 5">
    <name type="scientific">Actinokineospora alba</name>
    <dbReference type="NCBI Taxonomy" id="504798"/>
    <lineage>
        <taxon>Bacteria</taxon>
        <taxon>Bacillati</taxon>
        <taxon>Actinomycetota</taxon>
        <taxon>Actinomycetes</taxon>
        <taxon>Pseudonocardiales</taxon>
        <taxon>Pseudonocardiaceae</taxon>
        <taxon>Actinokineospora</taxon>
    </lineage>
</organism>
<name>A0A1H0TUE8_9PSEU</name>
<evidence type="ECO:0000259" key="3">
    <source>
        <dbReference type="PROSITE" id="PS50022"/>
    </source>
</evidence>
<accession>A0A1H0TUE8</accession>
<evidence type="ECO:0000256" key="2">
    <source>
        <dbReference type="SAM" id="SignalP"/>
    </source>
</evidence>
<protein>
    <submittedName>
        <fullName evidence="4">F5/8 type C domain-containing protein</fullName>
    </submittedName>
</protein>
<dbReference type="Gene3D" id="2.60.120.260">
    <property type="entry name" value="Galactose-binding domain-like"/>
    <property type="match status" value="1"/>
</dbReference>
<feature type="domain" description="F5/8 type C" evidence="3">
    <location>
        <begin position="21"/>
        <end position="158"/>
    </location>
</feature>
<proteinExistence type="predicted"/>
<dbReference type="InterPro" id="IPR011050">
    <property type="entry name" value="Pectin_lyase_fold/virulence"/>
</dbReference>
<sequence>MRVLSLSVIGALVIGTLAPVSAEAAVAYVAASVKSVTASADDGNPPRNTLDHNPGTRWSASGDGQSITFDLSATHTVGSVRFAFFAGDQRSAIFDVQTSVDGSSWTTVRSGRGSGTGLGLETFDFTDVSARYVRYLGHGNSVNAWNSMTEAEIHVAAAQSQRLFVGADGRLVTPAYGNGDRIADFSTVGYRGGGVALPVVAARRTVQPPTSGDAGASIQAAIDAVSALPLDANGFRGAVQLVAGVYPVSGTLAIRASGVVLRGAGQSTVIRATGTSPRTLITAAGSGSISEVSGTRKSISDSYVPVGAKSLTVTDASGFRVGDEVVVARTPDQEWIDSVGMDSCTGKGTAYDTADVSGSTCLEGPWTPASRTMHYERRITAIEGNRLTFDGPMVEAFQSQFGGGAVYKYTFSGRVRDVGVEYLRAESSFTSATDEAHAERMLAFSAVRDGWAREITSAHFVQGTVVFTRGTRNVTVQDSASVDHKSQITGGRRYPFDIEGASHILVMRVYSSTGRHDFVTGGNTPGPNVFLDSRAENSESELGPHHRWGVGTLFDNVVHKSRSGTQSMAAYNRGNSGTGHGWSGAYQVYYNCVGDSMIISSPPGARNWAIGCRANRRTGTGEYDSFGTPVGPRSLYLHQLRDRLGQAALANIGY</sequence>
<dbReference type="AlphaFoldDB" id="A0A1H0TUE8"/>